<accession>A0A381WRZ8</accession>
<protein>
    <recommendedName>
        <fullName evidence="2">Peptidase S9 prolyl oligopeptidase catalytic domain-containing protein</fullName>
    </recommendedName>
</protein>
<reference evidence="1" key="1">
    <citation type="submission" date="2018-05" db="EMBL/GenBank/DDBJ databases">
        <authorList>
            <person name="Lanie J.A."/>
            <person name="Ng W.-L."/>
            <person name="Kazmierczak K.M."/>
            <person name="Andrzejewski T.M."/>
            <person name="Davidsen T.M."/>
            <person name="Wayne K.J."/>
            <person name="Tettelin H."/>
            <person name="Glass J.I."/>
            <person name="Rusch D."/>
            <person name="Podicherti R."/>
            <person name="Tsui H.-C.T."/>
            <person name="Winkler M.E."/>
        </authorList>
    </citation>
    <scope>NUCLEOTIDE SEQUENCE</scope>
</reference>
<dbReference type="Gene3D" id="3.40.50.1820">
    <property type="entry name" value="alpha/beta hydrolase"/>
    <property type="match status" value="1"/>
</dbReference>
<dbReference type="InterPro" id="IPR050261">
    <property type="entry name" value="FrsA_esterase"/>
</dbReference>
<dbReference type="EMBL" id="UINC01012660">
    <property type="protein sequence ID" value="SVA55162.1"/>
    <property type="molecule type" value="Genomic_DNA"/>
</dbReference>
<gene>
    <name evidence="1" type="ORF">METZ01_LOCUS108016</name>
</gene>
<proteinExistence type="predicted"/>
<dbReference type="AlphaFoldDB" id="A0A381WRZ8"/>
<dbReference type="PANTHER" id="PTHR22946">
    <property type="entry name" value="DIENELACTONE HYDROLASE DOMAIN-CONTAINING PROTEIN-RELATED"/>
    <property type="match status" value="1"/>
</dbReference>
<organism evidence="1">
    <name type="scientific">marine metagenome</name>
    <dbReference type="NCBI Taxonomy" id="408172"/>
    <lineage>
        <taxon>unclassified sequences</taxon>
        <taxon>metagenomes</taxon>
        <taxon>ecological metagenomes</taxon>
    </lineage>
</organism>
<sequence>VAEHHFTSGDLTLAAHLELPETGGEGVPGVLIIHGFPAGPRGGANSPSTLPELGSRIATEMGWVAMVPHLRGMEGSEGYFSLDGWRDDVQAAAVDLLDRPRVDGVWAIGFGTGAALAVCAAARETRIRGVGALAAPADWSEWVAEPRRLLIHARRAGIVPVDEVTGGFEEWAAAFGDLAAERAAPDLAGRALLVVHGTEDDVVSPLEARALAAAHGAADLRLIEGAGHHLRHDPRAIAVLLGWLDRQPGLAG</sequence>
<dbReference type="PANTHER" id="PTHR22946:SF0">
    <property type="entry name" value="DIENELACTONE HYDROLASE DOMAIN-CONTAINING PROTEIN"/>
    <property type="match status" value="1"/>
</dbReference>
<evidence type="ECO:0000313" key="1">
    <source>
        <dbReference type="EMBL" id="SVA55162.1"/>
    </source>
</evidence>
<evidence type="ECO:0008006" key="2">
    <source>
        <dbReference type="Google" id="ProtNLM"/>
    </source>
</evidence>
<dbReference type="InterPro" id="IPR029058">
    <property type="entry name" value="AB_hydrolase_fold"/>
</dbReference>
<name>A0A381WRZ8_9ZZZZ</name>
<feature type="non-terminal residue" evidence="1">
    <location>
        <position position="1"/>
    </location>
</feature>
<dbReference type="SUPFAM" id="SSF53474">
    <property type="entry name" value="alpha/beta-Hydrolases"/>
    <property type="match status" value="1"/>
</dbReference>